<dbReference type="PANTHER" id="PTHR36115:SF6">
    <property type="entry name" value="PROLINE-RICH ANTIGEN HOMOLOG"/>
    <property type="match status" value="1"/>
</dbReference>
<evidence type="ECO:0000313" key="10">
    <source>
        <dbReference type="Proteomes" id="UP000092482"/>
    </source>
</evidence>
<protein>
    <submittedName>
        <fullName evidence="9">RDD domain containing protein</fullName>
    </submittedName>
</protein>
<evidence type="ECO:0000256" key="4">
    <source>
        <dbReference type="ARBA" id="ARBA00022989"/>
    </source>
</evidence>
<keyword evidence="5 7" id="KW-0472">Membrane</keyword>
<evidence type="ECO:0000256" key="1">
    <source>
        <dbReference type="ARBA" id="ARBA00004651"/>
    </source>
</evidence>
<keyword evidence="2" id="KW-1003">Cell membrane</keyword>
<dbReference type="GO" id="GO:0005886">
    <property type="term" value="C:plasma membrane"/>
    <property type="evidence" value="ECO:0007669"/>
    <property type="project" value="UniProtKB-SubCell"/>
</dbReference>
<feature type="region of interest" description="Disordered" evidence="6">
    <location>
        <begin position="1"/>
        <end position="56"/>
    </location>
</feature>
<dbReference type="KEGG" id="serj:SGUI_1639"/>
<feature type="domain" description="RDD" evidence="8">
    <location>
        <begin position="59"/>
        <end position="181"/>
    </location>
</feature>
<evidence type="ECO:0000313" key="9">
    <source>
        <dbReference type="EMBL" id="ANS79035.1"/>
    </source>
</evidence>
<evidence type="ECO:0000256" key="3">
    <source>
        <dbReference type="ARBA" id="ARBA00022692"/>
    </source>
</evidence>
<feature type="transmembrane region" description="Helical" evidence="7">
    <location>
        <begin position="96"/>
        <end position="113"/>
    </location>
</feature>
<dbReference type="InterPro" id="IPR010432">
    <property type="entry name" value="RDD"/>
</dbReference>
<evidence type="ECO:0000256" key="7">
    <source>
        <dbReference type="SAM" id="Phobius"/>
    </source>
</evidence>
<accession>A0A1B1NCD9</accession>
<dbReference type="PANTHER" id="PTHR36115">
    <property type="entry name" value="PROLINE-RICH ANTIGEN HOMOLOG-RELATED"/>
    <property type="match status" value="1"/>
</dbReference>
<feature type="transmembrane region" description="Helical" evidence="7">
    <location>
        <begin position="148"/>
        <end position="169"/>
    </location>
</feature>
<evidence type="ECO:0000256" key="2">
    <source>
        <dbReference type="ARBA" id="ARBA00022475"/>
    </source>
</evidence>
<comment type="subcellular location">
    <subcellularLocation>
        <location evidence="1">Cell membrane</location>
        <topology evidence="1">Multi-pass membrane protein</topology>
    </subcellularLocation>
</comment>
<dbReference type="PATRIC" id="fig|1758689.4.peg.1697"/>
<keyword evidence="10" id="KW-1185">Reference proteome</keyword>
<dbReference type="InterPro" id="IPR051791">
    <property type="entry name" value="Pra-immunoreactive"/>
</dbReference>
<dbReference type="Proteomes" id="UP000092482">
    <property type="component" value="Chromosome"/>
</dbReference>
<dbReference type="AlphaFoldDB" id="A0A1B1NCD9"/>
<feature type="compositionally biased region" description="Basic and acidic residues" evidence="6">
    <location>
        <begin position="8"/>
        <end position="17"/>
    </location>
</feature>
<organism evidence="9 10">
    <name type="scientific">Serinicoccus hydrothermalis</name>
    <dbReference type="NCBI Taxonomy" id="1758689"/>
    <lineage>
        <taxon>Bacteria</taxon>
        <taxon>Bacillati</taxon>
        <taxon>Actinomycetota</taxon>
        <taxon>Actinomycetes</taxon>
        <taxon>Micrococcales</taxon>
        <taxon>Ornithinimicrobiaceae</taxon>
        <taxon>Serinicoccus</taxon>
    </lineage>
</organism>
<feature type="transmembrane region" description="Helical" evidence="7">
    <location>
        <begin position="66"/>
        <end position="90"/>
    </location>
</feature>
<name>A0A1B1NCD9_9MICO</name>
<keyword evidence="3 7" id="KW-0812">Transmembrane</keyword>
<reference evidence="9 10" key="1">
    <citation type="submission" date="2016-03" db="EMBL/GenBank/DDBJ databases">
        <title>Shallow-sea hydrothermal system.</title>
        <authorList>
            <person name="Tang K."/>
        </authorList>
    </citation>
    <scope>NUCLEOTIDE SEQUENCE [LARGE SCALE GENOMIC DNA]</scope>
    <source>
        <strain evidence="9 10">JLT9</strain>
    </source>
</reference>
<sequence length="202" mass="21583">MSWAPPPPDRDRERDHLTGPTDAAPWDVPPIPAWSPTSAYGQPEDTPPTRPAPPPQLRYADWGERVAATLLDWSLLFGVLVVLGVVSGIVEPLEDLAGFAWVASLGYLAWLNGSKGQSPGKALLGLKVVREADGSPLGGFVGLVRGGLLGLLSLFTVGIFFLVSVLWPFRDPKKRAVHDLVVSAVVVSGYPKAPVSPRLLKP</sequence>
<dbReference type="EMBL" id="CP014989">
    <property type="protein sequence ID" value="ANS79035.1"/>
    <property type="molecule type" value="Genomic_DNA"/>
</dbReference>
<gene>
    <name evidence="9" type="ORF">SGUI_1639</name>
</gene>
<proteinExistence type="predicted"/>
<feature type="compositionally biased region" description="Pro residues" evidence="6">
    <location>
        <begin position="45"/>
        <end position="56"/>
    </location>
</feature>
<evidence type="ECO:0000256" key="6">
    <source>
        <dbReference type="SAM" id="MobiDB-lite"/>
    </source>
</evidence>
<evidence type="ECO:0000256" key="5">
    <source>
        <dbReference type="ARBA" id="ARBA00023136"/>
    </source>
</evidence>
<evidence type="ECO:0000259" key="8">
    <source>
        <dbReference type="Pfam" id="PF06271"/>
    </source>
</evidence>
<dbReference type="Pfam" id="PF06271">
    <property type="entry name" value="RDD"/>
    <property type="match status" value="1"/>
</dbReference>
<dbReference type="RefSeq" id="WP_066638665.1">
    <property type="nucleotide sequence ID" value="NZ_CP014989.1"/>
</dbReference>
<dbReference type="STRING" id="1758689.SGUI_1639"/>
<keyword evidence="4 7" id="KW-1133">Transmembrane helix</keyword>